<evidence type="ECO:0000313" key="3">
    <source>
        <dbReference type="Proteomes" id="UP000054804"/>
    </source>
</evidence>
<accession>A0A0W7X5E9</accession>
<evidence type="ECO:0000313" key="2">
    <source>
        <dbReference type="EMBL" id="KUF18095.1"/>
    </source>
</evidence>
<proteinExistence type="predicted"/>
<evidence type="ECO:0000259" key="1">
    <source>
        <dbReference type="PROSITE" id="PS51186"/>
    </source>
</evidence>
<dbReference type="PANTHER" id="PTHR42791:SF1">
    <property type="entry name" value="N-ACETYLTRANSFERASE DOMAIN-CONTAINING PROTEIN"/>
    <property type="match status" value="1"/>
</dbReference>
<keyword evidence="2" id="KW-0808">Transferase</keyword>
<dbReference type="AlphaFoldDB" id="A0A0W7X5E9"/>
<dbReference type="Proteomes" id="UP000054804">
    <property type="component" value="Unassembled WGS sequence"/>
</dbReference>
<name>A0A0W7X5E9_9ACTN</name>
<dbReference type="Pfam" id="PF00583">
    <property type="entry name" value="Acetyltransf_1"/>
    <property type="match status" value="1"/>
</dbReference>
<reference evidence="2 3" key="1">
    <citation type="submission" date="2015-12" db="EMBL/GenBank/DDBJ databases">
        <title>Draft genome sequence of Streptomyces silvensis ATCC 53525, a producer of novel hormone antagonists.</title>
        <authorList>
            <person name="Johnston C.W."/>
            <person name="Li Y."/>
            <person name="Magarvey N.A."/>
        </authorList>
    </citation>
    <scope>NUCLEOTIDE SEQUENCE [LARGE SCALE GENOMIC DNA]</scope>
    <source>
        <strain evidence="2 3">ATCC 53525</strain>
    </source>
</reference>
<dbReference type="EMBL" id="LOCL01000032">
    <property type="protein sequence ID" value="KUF18095.1"/>
    <property type="molecule type" value="Genomic_DNA"/>
</dbReference>
<sequence length="210" mass="22503">MATAPLVRPATEQDAPAAVRTLARAFADYPFTRHVMAADGHAQRVRRFQELFLTRVGLPYGRVWVTDDARAVAVWTTPEQDPGPGFADAGPHLAELAGERAPAFAAAEEALRPHRPSEPVWFLATTGVDPDAQGRGLGRAVLAAGLDAADRAGHPAFLETADERNVRFYERLGFAVTADVALPDGGPRTWCMRRPARVATGNPVPGDPPP</sequence>
<organism evidence="2 3">
    <name type="scientific">Streptomyces silvensis</name>
    <dbReference type="NCBI Taxonomy" id="1765722"/>
    <lineage>
        <taxon>Bacteria</taxon>
        <taxon>Bacillati</taxon>
        <taxon>Actinomycetota</taxon>
        <taxon>Actinomycetes</taxon>
        <taxon>Kitasatosporales</taxon>
        <taxon>Streptomycetaceae</taxon>
        <taxon>Streptomyces</taxon>
    </lineage>
</organism>
<dbReference type="CDD" id="cd04301">
    <property type="entry name" value="NAT_SF"/>
    <property type="match status" value="1"/>
</dbReference>
<keyword evidence="3" id="KW-1185">Reference proteome</keyword>
<dbReference type="GO" id="GO:0016747">
    <property type="term" value="F:acyltransferase activity, transferring groups other than amino-acyl groups"/>
    <property type="evidence" value="ECO:0007669"/>
    <property type="project" value="InterPro"/>
</dbReference>
<dbReference type="InterPro" id="IPR000182">
    <property type="entry name" value="GNAT_dom"/>
</dbReference>
<protein>
    <submittedName>
        <fullName evidence="2">Puromycin N-acetyltransferase</fullName>
    </submittedName>
</protein>
<dbReference type="OrthoDB" id="7057833at2"/>
<dbReference type="PROSITE" id="PS51186">
    <property type="entry name" value="GNAT"/>
    <property type="match status" value="1"/>
</dbReference>
<dbReference type="PANTHER" id="PTHR42791">
    <property type="entry name" value="GNAT FAMILY ACETYLTRANSFERASE"/>
    <property type="match status" value="1"/>
</dbReference>
<dbReference type="STRING" id="1765722.AT728_20975"/>
<dbReference type="InterPro" id="IPR052523">
    <property type="entry name" value="Trichothecene_AcTrans"/>
</dbReference>
<dbReference type="RefSeq" id="WP_058847873.1">
    <property type="nucleotide sequence ID" value="NZ_LOCL01000032.1"/>
</dbReference>
<comment type="caution">
    <text evidence="2">The sequence shown here is derived from an EMBL/GenBank/DDBJ whole genome shotgun (WGS) entry which is preliminary data.</text>
</comment>
<dbReference type="InterPro" id="IPR016181">
    <property type="entry name" value="Acyl_CoA_acyltransferase"/>
</dbReference>
<dbReference type="SUPFAM" id="SSF55729">
    <property type="entry name" value="Acyl-CoA N-acyltransferases (Nat)"/>
    <property type="match status" value="1"/>
</dbReference>
<gene>
    <name evidence="2" type="ORF">AT728_20975</name>
</gene>
<dbReference type="Gene3D" id="3.40.630.30">
    <property type="match status" value="1"/>
</dbReference>
<feature type="domain" description="N-acetyltransferase" evidence="1">
    <location>
        <begin position="5"/>
        <end position="197"/>
    </location>
</feature>